<dbReference type="InParanoid" id="A0A0C3N6Y2"/>
<sequence>MSTSTSADSFCFTKLSGSNYAEWAVNMKSALQSKYLWLITDGRELCPSEPPKVQPLTMTATEFRAVRKEYLDWCL</sequence>
<evidence type="ECO:0000313" key="2">
    <source>
        <dbReference type="Proteomes" id="UP000054217"/>
    </source>
</evidence>
<reference evidence="1 2" key="1">
    <citation type="submission" date="2014-04" db="EMBL/GenBank/DDBJ databases">
        <authorList>
            <consortium name="DOE Joint Genome Institute"/>
            <person name="Kuo A."/>
            <person name="Kohler A."/>
            <person name="Costa M.D."/>
            <person name="Nagy L.G."/>
            <person name="Floudas D."/>
            <person name="Copeland A."/>
            <person name="Barry K.W."/>
            <person name="Cichocki N."/>
            <person name="Veneault-Fourrey C."/>
            <person name="LaButti K."/>
            <person name="Lindquist E.A."/>
            <person name="Lipzen A."/>
            <person name="Lundell T."/>
            <person name="Morin E."/>
            <person name="Murat C."/>
            <person name="Sun H."/>
            <person name="Tunlid A."/>
            <person name="Henrissat B."/>
            <person name="Grigoriev I.V."/>
            <person name="Hibbett D.S."/>
            <person name="Martin F."/>
            <person name="Nordberg H.P."/>
            <person name="Cantor M.N."/>
            <person name="Hua S.X."/>
        </authorList>
    </citation>
    <scope>NUCLEOTIDE SEQUENCE [LARGE SCALE GENOMIC DNA]</scope>
    <source>
        <strain evidence="1 2">Marx 270</strain>
    </source>
</reference>
<reference evidence="2" key="2">
    <citation type="submission" date="2015-01" db="EMBL/GenBank/DDBJ databases">
        <title>Evolutionary Origins and Diversification of the Mycorrhizal Mutualists.</title>
        <authorList>
            <consortium name="DOE Joint Genome Institute"/>
            <consortium name="Mycorrhizal Genomics Consortium"/>
            <person name="Kohler A."/>
            <person name="Kuo A."/>
            <person name="Nagy L.G."/>
            <person name="Floudas D."/>
            <person name="Copeland A."/>
            <person name="Barry K.W."/>
            <person name="Cichocki N."/>
            <person name="Veneault-Fourrey C."/>
            <person name="LaButti K."/>
            <person name="Lindquist E.A."/>
            <person name="Lipzen A."/>
            <person name="Lundell T."/>
            <person name="Morin E."/>
            <person name="Murat C."/>
            <person name="Riley R."/>
            <person name="Ohm R."/>
            <person name="Sun H."/>
            <person name="Tunlid A."/>
            <person name="Henrissat B."/>
            <person name="Grigoriev I.V."/>
            <person name="Hibbett D.S."/>
            <person name="Martin F."/>
        </authorList>
    </citation>
    <scope>NUCLEOTIDE SEQUENCE [LARGE SCALE GENOMIC DNA]</scope>
    <source>
        <strain evidence="2">Marx 270</strain>
    </source>
</reference>
<evidence type="ECO:0000313" key="1">
    <source>
        <dbReference type="EMBL" id="KIN96809.1"/>
    </source>
</evidence>
<protein>
    <recommendedName>
        <fullName evidence="3">DUF4219 domain-containing protein</fullName>
    </recommendedName>
</protein>
<proteinExistence type="predicted"/>
<accession>A0A0C3N6Y2</accession>
<dbReference type="STRING" id="870435.A0A0C3N6Y2"/>
<evidence type="ECO:0008006" key="3">
    <source>
        <dbReference type="Google" id="ProtNLM"/>
    </source>
</evidence>
<dbReference type="AlphaFoldDB" id="A0A0C3N6Y2"/>
<name>A0A0C3N6Y2_PISTI</name>
<dbReference type="Proteomes" id="UP000054217">
    <property type="component" value="Unassembled WGS sequence"/>
</dbReference>
<gene>
    <name evidence="1" type="ORF">M404DRAFT_162274</name>
</gene>
<organism evidence="1 2">
    <name type="scientific">Pisolithus tinctorius Marx 270</name>
    <dbReference type="NCBI Taxonomy" id="870435"/>
    <lineage>
        <taxon>Eukaryota</taxon>
        <taxon>Fungi</taxon>
        <taxon>Dikarya</taxon>
        <taxon>Basidiomycota</taxon>
        <taxon>Agaricomycotina</taxon>
        <taxon>Agaricomycetes</taxon>
        <taxon>Agaricomycetidae</taxon>
        <taxon>Boletales</taxon>
        <taxon>Sclerodermatineae</taxon>
        <taxon>Pisolithaceae</taxon>
        <taxon>Pisolithus</taxon>
    </lineage>
</organism>
<keyword evidence="2" id="KW-1185">Reference proteome</keyword>
<dbReference type="EMBL" id="KN832040">
    <property type="protein sequence ID" value="KIN96809.1"/>
    <property type="molecule type" value="Genomic_DNA"/>
</dbReference>
<dbReference type="HOGENOM" id="CLU_2819551_0_0_1"/>
<dbReference type="OrthoDB" id="2668510at2759"/>